<accession>L0A8F3</accession>
<proteinExistence type="predicted"/>
<keyword evidence="1" id="KW-0732">Signal</keyword>
<keyword evidence="2" id="KW-0614">Plasmid</keyword>
<dbReference type="HOGENOM" id="CLU_2842528_0_0_0"/>
<evidence type="ECO:0000256" key="1">
    <source>
        <dbReference type="SAM" id="SignalP"/>
    </source>
</evidence>
<keyword evidence="3" id="KW-1185">Reference proteome</keyword>
<dbReference type="EMBL" id="CP003383">
    <property type="protein sequence ID" value="AFZ69704.1"/>
    <property type="molecule type" value="Genomic_DNA"/>
</dbReference>
<evidence type="ECO:0000313" key="2">
    <source>
        <dbReference type="EMBL" id="AFZ69704.1"/>
    </source>
</evidence>
<dbReference type="RefSeq" id="WP_015231604.1">
    <property type="nucleotide sequence ID" value="NC_019789.1"/>
</dbReference>
<geneLocation type="plasmid" evidence="2 3">
    <name>pDEIPE01</name>
</geneLocation>
<dbReference type="KEGG" id="dpd:Deipe_4365"/>
<reference evidence="3" key="1">
    <citation type="submission" date="2012-03" db="EMBL/GenBank/DDBJ databases">
        <title>Complete sequence of plasmid 1 of Deinococcus peraridilitoris DSM 19664.</title>
        <authorList>
            <person name="Lucas S."/>
            <person name="Copeland A."/>
            <person name="Lapidus A."/>
            <person name="Glavina del Rio T."/>
            <person name="Dalin E."/>
            <person name="Tice H."/>
            <person name="Bruce D."/>
            <person name="Goodwin L."/>
            <person name="Pitluck S."/>
            <person name="Peters L."/>
            <person name="Mikhailova N."/>
            <person name="Lu M."/>
            <person name="Kyrpides N."/>
            <person name="Mavromatis K."/>
            <person name="Ivanova N."/>
            <person name="Brettin T."/>
            <person name="Detter J.C."/>
            <person name="Han C."/>
            <person name="Larimer F."/>
            <person name="Land M."/>
            <person name="Hauser L."/>
            <person name="Markowitz V."/>
            <person name="Cheng J.-F."/>
            <person name="Hugenholtz P."/>
            <person name="Woyke T."/>
            <person name="Wu D."/>
            <person name="Pukall R."/>
            <person name="Steenblock K."/>
            <person name="Brambilla E."/>
            <person name="Klenk H.-P."/>
            <person name="Eisen J.A."/>
        </authorList>
    </citation>
    <scope>NUCLEOTIDE SEQUENCE [LARGE SCALE GENOMIC DNA]</scope>
    <source>
        <strain evidence="3">DSM 19664 / LMG 22246 / CIP 109416 / KR-200</strain>
        <plasmid evidence="3">Plasmid pDEIPE01</plasmid>
    </source>
</reference>
<feature type="chain" id="PRO_5003939153" evidence="1">
    <location>
        <begin position="22"/>
        <end position="65"/>
    </location>
</feature>
<sequence length="65" mass="7278">MKKAVLTALIGSSLLLGFAHAQTSDTPSRGPGASHHERMQTGMQHMNERGMTEMMQHCQRMMEQH</sequence>
<feature type="signal peptide" evidence="1">
    <location>
        <begin position="1"/>
        <end position="21"/>
    </location>
</feature>
<dbReference type="Proteomes" id="UP000010467">
    <property type="component" value="Plasmid pDEIPE01"/>
</dbReference>
<protein>
    <submittedName>
        <fullName evidence="2">Uncharacterized protein</fullName>
    </submittedName>
</protein>
<dbReference type="PATRIC" id="fig|937777.3.peg.4397"/>
<organism evidence="2 3">
    <name type="scientific">Deinococcus peraridilitoris (strain DSM 19664 / LMG 22246 / CIP 109416 / KR-200)</name>
    <dbReference type="NCBI Taxonomy" id="937777"/>
    <lineage>
        <taxon>Bacteria</taxon>
        <taxon>Thermotogati</taxon>
        <taxon>Deinococcota</taxon>
        <taxon>Deinococci</taxon>
        <taxon>Deinococcales</taxon>
        <taxon>Deinococcaceae</taxon>
        <taxon>Deinococcus</taxon>
    </lineage>
</organism>
<name>L0A8F3_DEIPD</name>
<evidence type="ECO:0000313" key="3">
    <source>
        <dbReference type="Proteomes" id="UP000010467"/>
    </source>
</evidence>
<gene>
    <name evidence="2" type="ordered locus">Deipe_4365</name>
</gene>
<dbReference type="AlphaFoldDB" id="L0A8F3"/>